<organism evidence="1 2">
    <name type="scientific">Toxocara canis</name>
    <name type="common">Canine roundworm</name>
    <dbReference type="NCBI Taxonomy" id="6265"/>
    <lineage>
        <taxon>Eukaryota</taxon>
        <taxon>Metazoa</taxon>
        <taxon>Ecdysozoa</taxon>
        <taxon>Nematoda</taxon>
        <taxon>Chromadorea</taxon>
        <taxon>Rhabditida</taxon>
        <taxon>Spirurina</taxon>
        <taxon>Ascaridomorpha</taxon>
        <taxon>Ascaridoidea</taxon>
        <taxon>Toxocaridae</taxon>
        <taxon>Toxocara</taxon>
    </lineage>
</organism>
<gene>
    <name evidence="1" type="ORF">Tcan_18970</name>
</gene>
<dbReference type="AlphaFoldDB" id="A0A0B2VU21"/>
<proteinExistence type="predicted"/>
<evidence type="ECO:0000313" key="2">
    <source>
        <dbReference type="Proteomes" id="UP000031036"/>
    </source>
</evidence>
<keyword evidence="2" id="KW-1185">Reference proteome</keyword>
<comment type="caution">
    <text evidence="1">The sequence shown here is derived from an EMBL/GenBank/DDBJ whole genome shotgun (WGS) entry which is preliminary data.</text>
</comment>
<evidence type="ECO:0000313" key="1">
    <source>
        <dbReference type="EMBL" id="KHN85173.1"/>
    </source>
</evidence>
<sequence length="71" mass="8019">MRASVSSPNSLNTDYTPAQKSALMHVNPSPSVILNADEFDDDENYFYKCSTLVEVTISLEKLEQFLTINFK</sequence>
<name>A0A0B2VU21_TOXCA</name>
<dbReference type="EMBL" id="JPKZ01000847">
    <property type="protein sequence ID" value="KHN85173.1"/>
    <property type="molecule type" value="Genomic_DNA"/>
</dbReference>
<dbReference type="Proteomes" id="UP000031036">
    <property type="component" value="Unassembled WGS sequence"/>
</dbReference>
<protein>
    <submittedName>
        <fullName evidence="1">Uncharacterized protein</fullName>
    </submittedName>
</protein>
<reference evidence="1 2" key="1">
    <citation type="submission" date="2014-11" db="EMBL/GenBank/DDBJ databases">
        <title>Genetic blueprint of the zoonotic pathogen Toxocara canis.</title>
        <authorList>
            <person name="Zhu X.-Q."/>
            <person name="Korhonen P.K."/>
            <person name="Cai H."/>
            <person name="Young N.D."/>
            <person name="Nejsum P."/>
            <person name="von Samson-Himmelstjerna G."/>
            <person name="Boag P.R."/>
            <person name="Tan P."/>
            <person name="Li Q."/>
            <person name="Min J."/>
            <person name="Yang Y."/>
            <person name="Wang X."/>
            <person name="Fang X."/>
            <person name="Hall R.S."/>
            <person name="Hofmann A."/>
            <person name="Sternberg P.W."/>
            <person name="Jex A.R."/>
            <person name="Gasser R.B."/>
        </authorList>
    </citation>
    <scope>NUCLEOTIDE SEQUENCE [LARGE SCALE GENOMIC DNA]</scope>
    <source>
        <strain evidence="1">PN_DK_2014</strain>
    </source>
</reference>
<accession>A0A0B2VU21</accession>